<dbReference type="Proteomes" id="UP001153737">
    <property type="component" value="Chromosome 9"/>
</dbReference>
<dbReference type="SMART" id="SM00100">
    <property type="entry name" value="cNMP"/>
    <property type="match status" value="1"/>
</dbReference>
<accession>A0A9P0DR44</accession>
<dbReference type="Gene3D" id="2.60.120.10">
    <property type="entry name" value="Jelly Rolls"/>
    <property type="match status" value="1"/>
</dbReference>
<sequence length="562" mass="65857">MHISCSLEASSSRHRANSNLGDPLGCCQKWRRKLQDLILISANNPLCLRYFRSETSIRGEKRRQLHSKHPWVIHPLSKFRAWYEVFLVFVHMMNLFGKPIDAGFARGQYPLYWGHRQVSIILDVLCWIDILMNFSTGFVKGTSRKIEMDPKQIARNYVLGPFFILDLLSSFPRNLPYFIMKKPFKPLLGMINIFLSLRCFRIMTLMSLIYRISQYFEINKSKGLIFLFCSILITMIVIHWLACFQHIVPRLTGRYFVTIPFEESWIYQDGIYELDLRDKYRHAFFKASSEILGIRLQYYRMTITVDYVVAIITYILGKILMVSIWIILAVAILNSRSMEIKFEEIINQLSEYMKQKQLPFNLMSRISQYYNFKYQKKYFKEKMITDLLSEHLREEVNLHVCKSLISSVGIFGELTPDQLSSVVAKLIPEIFLPKDTIVQSGSTSDSMFFLSSGTVAVYTHSGKEMCHLQDGEYFGEVCLILRNQSAICTIVAIEITQVYRLRKRDFERTLMKNKSVYNKILHLAEIRLKLIHQAEETYKRELFEKSFQIDPATKSTTPIEEL</sequence>
<dbReference type="InterPro" id="IPR018490">
    <property type="entry name" value="cNMP-bd_dom_sf"/>
</dbReference>
<dbReference type="GO" id="GO:0098855">
    <property type="term" value="C:HCN channel complex"/>
    <property type="evidence" value="ECO:0007669"/>
    <property type="project" value="TreeGrafter"/>
</dbReference>
<dbReference type="PANTHER" id="PTHR45689">
    <property type="entry name" value="I[[H]] CHANNEL, ISOFORM E"/>
    <property type="match status" value="1"/>
</dbReference>
<feature type="transmembrane region" description="Helical" evidence="1">
    <location>
        <begin position="191"/>
        <end position="212"/>
    </location>
</feature>
<evidence type="ECO:0000313" key="4">
    <source>
        <dbReference type="Proteomes" id="UP001153737"/>
    </source>
</evidence>
<dbReference type="Gene3D" id="1.10.287.630">
    <property type="entry name" value="Helix hairpin bin"/>
    <property type="match status" value="1"/>
</dbReference>
<evidence type="ECO:0000259" key="2">
    <source>
        <dbReference type="PROSITE" id="PS50042"/>
    </source>
</evidence>
<keyword evidence="1" id="KW-0812">Transmembrane</keyword>
<keyword evidence="1" id="KW-1133">Transmembrane helix</keyword>
<dbReference type="SUPFAM" id="SSF51206">
    <property type="entry name" value="cAMP-binding domain-like"/>
    <property type="match status" value="1"/>
</dbReference>
<evidence type="ECO:0000256" key="1">
    <source>
        <dbReference type="SAM" id="Phobius"/>
    </source>
</evidence>
<dbReference type="InterPro" id="IPR000595">
    <property type="entry name" value="cNMP-bd_dom"/>
</dbReference>
<dbReference type="EMBL" id="OU896715">
    <property type="protein sequence ID" value="CAH1183539.1"/>
    <property type="molecule type" value="Genomic_DNA"/>
</dbReference>
<feature type="transmembrane region" description="Helical" evidence="1">
    <location>
        <begin position="224"/>
        <end position="248"/>
    </location>
</feature>
<dbReference type="OrthoDB" id="2021138at2759"/>
<dbReference type="InterPro" id="IPR014710">
    <property type="entry name" value="RmlC-like_jellyroll"/>
</dbReference>
<dbReference type="Gene3D" id="1.10.287.70">
    <property type="match status" value="1"/>
</dbReference>
<protein>
    <recommendedName>
        <fullName evidence="2">Cyclic nucleotide-binding domain-containing protein</fullName>
    </recommendedName>
</protein>
<dbReference type="CDD" id="cd00038">
    <property type="entry name" value="CAP_ED"/>
    <property type="match status" value="1"/>
</dbReference>
<keyword evidence="4" id="KW-1185">Reference proteome</keyword>
<dbReference type="GO" id="GO:0003254">
    <property type="term" value="P:regulation of membrane depolarization"/>
    <property type="evidence" value="ECO:0007669"/>
    <property type="project" value="TreeGrafter"/>
</dbReference>
<proteinExistence type="predicted"/>
<feature type="domain" description="Cyclic nucleotide-binding" evidence="2">
    <location>
        <begin position="410"/>
        <end position="521"/>
    </location>
</feature>
<dbReference type="GO" id="GO:0035725">
    <property type="term" value="P:sodium ion transmembrane transport"/>
    <property type="evidence" value="ECO:0007669"/>
    <property type="project" value="TreeGrafter"/>
</dbReference>
<organism evidence="3 4">
    <name type="scientific">Phaedon cochleariae</name>
    <name type="common">Mustard beetle</name>
    <dbReference type="NCBI Taxonomy" id="80249"/>
    <lineage>
        <taxon>Eukaryota</taxon>
        <taxon>Metazoa</taxon>
        <taxon>Ecdysozoa</taxon>
        <taxon>Arthropoda</taxon>
        <taxon>Hexapoda</taxon>
        <taxon>Insecta</taxon>
        <taxon>Pterygota</taxon>
        <taxon>Neoptera</taxon>
        <taxon>Endopterygota</taxon>
        <taxon>Coleoptera</taxon>
        <taxon>Polyphaga</taxon>
        <taxon>Cucujiformia</taxon>
        <taxon>Chrysomeloidea</taxon>
        <taxon>Chrysomelidae</taxon>
        <taxon>Chrysomelinae</taxon>
        <taxon>Chrysomelini</taxon>
        <taxon>Phaedon</taxon>
    </lineage>
</organism>
<dbReference type="InterPro" id="IPR051413">
    <property type="entry name" value="K/Na_HCN_channel"/>
</dbReference>
<feature type="transmembrane region" description="Helical" evidence="1">
    <location>
        <begin position="307"/>
        <end position="333"/>
    </location>
</feature>
<keyword evidence="1" id="KW-0472">Membrane</keyword>
<gene>
    <name evidence="3" type="ORF">PHAECO_LOCUS12969</name>
</gene>
<name>A0A9P0DR44_PHACE</name>
<dbReference type="SUPFAM" id="SSF81324">
    <property type="entry name" value="Voltage-gated potassium channels"/>
    <property type="match status" value="1"/>
</dbReference>
<dbReference type="GO" id="GO:0005249">
    <property type="term" value="F:voltage-gated potassium channel activity"/>
    <property type="evidence" value="ECO:0007669"/>
    <property type="project" value="TreeGrafter"/>
</dbReference>
<evidence type="ECO:0000313" key="3">
    <source>
        <dbReference type="EMBL" id="CAH1183539.1"/>
    </source>
</evidence>
<dbReference type="PANTHER" id="PTHR45689:SF14">
    <property type="entry name" value="CYCLIC NUCLEOTIDE-GATED CATION CHANNEL SUBUNIT A-LIKE PROTEIN"/>
    <property type="match status" value="1"/>
</dbReference>
<dbReference type="PROSITE" id="PS50042">
    <property type="entry name" value="CNMP_BINDING_3"/>
    <property type="match status" value="1"/>
</dbReference>
<dbReference type="Pfam" id="PF00027">
    <property type="entry name" value="cNMP_binding"/>
    <property type="match status" value="1"/>
</dbReference>
<reference evidence="3" key="2">
    <citation type="submission" date="2022-10" db="EMBL/GenBank/DDBJ databases">
        <authorList>
            <consortium name="ENA_rothamsted_submissions"/>
            <consortium name="culmorum"/>
            <person name="King R."/>
        </authorList>
    </citation>
    <scope>NUCLEOTIDE SEQUENCE</scope>
</reference>
<reference evidence="3" key="1">
    <citation type="submission" date="2022-01" db="EMBL/GenBank/DDBJ databases">
        <authorList>
            <person name="King R."/>
        </authorList>
    </citation>
    <scope>NUCLEOTIDE SEQUENCE</scope>
</reference>
<dbReference type="AlphaFoldDB" id="A0A9P0DR44"/>